<proteinExistence type="predicted"/>
<gene>
    <name evidence="3" type="ORF">G4Y79_00725</name>
</gene>
<keyword evidence="4" id="KW-1185">Reference proteome</keyword>
<dbReference type="AlphaFoldDB" id="A0A7S8E9M0"/>
<dbReference type="SUPFAM" id="SSF53756">
    <property type="entry name" value="UDP-Glycosyltransferase/glycogen phosphorylase"/>
    <property type="match status" value="1"/>
</dbReference>
<organism evidence="3 4">
    <name type="scientific">Phototrophicus methaneseepsis</name>
    <dbReference type="NCBI Taxonomy" id="2710758"/>
    <lineage>
        <taxon>Bacteria</taxon>
        <taxon>Bacillati</taxon>
        <taxon>Chloroflexota</taxon>
        <taxon>Candidatus Thermofontia</taxon>
        <taxon>Phototrophicales</taxon>
        <taxon>Phototrophicaceae</taxon>
        <taxon>Phototrophicus</taxon>
    </lineage>
</organism>
<sequence>MRIIQFTVGAYHPTKADGTKQTIYHLSRNLAALGHDVAVFAIDDDPATSPIKGVEVRNFPSTRFKYGLSDELQEALREWQPDIVHLHSSYNIASAGVAHWLQRNQIPYTVTTHGNLNKYLLRRRWYVKYPYKYLVQLPYFNEAEFIHEVGDIADCHQYGVTVPVECVPNGINVNIQRVDEALFLDRFPQLKDKRLYLFIGRLDPYQKGLEYAIRAFAKADLPDSRLALVGPDHKGSLSTLMTLVDTLGMTEQIIFTGPLYDEDKLSALAAADVFVHTSLWEGHSFSILEAMANGVPCLVTTGADPQGMVVDGESGYRATGLTVEEITTQFKKVAQATDEELALMGQNARRIVEQNYTWKDVTCEMIRLYKKYLHQPAERHATDQTELA</sequence>
<dbReference type="KEGG" id="pmet:G4Y79_00725"/>
<dbReference type="RefSeq" id="WP_195170998.1">
    <property type="nucleotide sequence ID" value="NZ_CP062983.1"/>
</dbReference>
<reference evidence="3 4" key="1">
    <citation type="submission" date="2020-02" db="EMBL/GenBank/DDBJ databases">
        <authorList>
            <person name="Zheng R.K."/>
            <person name="Sun C.M."/>
        </authorList>
    </citation>
    <scope>NUCLEOTIDE SEQUENCE [LARGE SCALE GENOMIC DNA]</scope>
    <source>
        <strain evidence="4">rifampicinis</strain>
    </source>
</reference>
<evidence type="ECO:0000259" key="1">
    <source>
        <dbReference type="Pfam" id="PF00534"/>
    </source>
</evidence>
<name>A0A7S8E9M0_9CHLR</name>
<dbReference type="Pfam" id="PF00534">
    <property type="entry name" value="Glycos_transf_1"/>
    <property type="match status" value="1"/>
</dbReference>
<dbReference type="Pfam" id="PF13439">
    <property type="entry name" value="Glyco_transf_4"/>
    <property type="match status" value="1"/>
</dbReference>
<feature type="domain" description="Glycosyltransferase subfamily 4-like N-terminal" evidence="2">
    <location>
        <begin position="17"/>
        <end position="173"/>
    </location>
</feature>
<evidence type="ECO:0000313" key="4">
    <source>
        <dbReference type="Proteomes" id="UP000594468"/>
    </source>
</evidence>
<dbReference type="PANTHER" id="PTHR45947:SF3">
    <property type="entry name" value="SULFOQUINOVOSYL TRANSFERASE SQD2"/>
    <property type="match status" value="1"/>
</dbReference>
<dbReference type="Proteomes" id="UP000594468">
    <property type="component" value="Chromosome"/>
</dbReference>
<dbReference type="GO" id="GO:0016757">
    <property type="term" value="F:glycosyltransferase activity"/>
    <property type="evidence" value="ECO:0007669"/>
    <property type="project" value="InterPro"/>
</dbReference>
<evidence type="ECO:0000313" key="3">
    <source>
        <dbReference type="EMBL" id="QPC82929.1"/>
    </source>
</evidence>
<dbReference type="InterPro" id="IPR001296">
    <property type="entry name" value="Glyco_trans_1"/>
</dbReference>
<feature type="domain" description="Glycosyl transferase family 1" evidence="1">
    <location>
        <begin position="191"/>
        <end position="350"/>
    </location>
</feature>
<keyword evidence="3" id="KW-0808">Transferase</keyword>
<dbReference type="InterPro" id="IPR050194">
    <property type="entry name" value="Glycosyltransferase_grp1"/>
</dbReference>
<dbReference type="Gene3D" id="3.40.50.2000">
    <property type="entry name" value="Glycogen Phosphorylase B"/>
    <property type="match status" value="2"/>
</dbReference>
<accession>A0A7S8E9M0</accession>
<dbReference type="InterPro" id="IPR028098">
    <property type="entry name" value="Glyco_trans_4-like_N"/>
</dbReference>
<protein>
    <submittedName>
        <fullName evidence="3">Glycosyltransferase</fullName>
    </submittedName>
</protein>
<evidence type="ECO:0000259" key="2">
    <source>
        <dbReference type="Pfam" id="PF13439"/>
    </source>
</evidence>
<dbReference type="PANTHER" id="PTHR45947">
    <property type="entry name" value="SULFOQUINOVOSYL TRANSFERASE SQD2"/>
    <property type="match status" value="1"/>
</dbReference>
<dbReference type="EMBL" id="CP062983">
    <property type="protein sequence ID" value="QPC82929.1"/>
    <property type="molecule type" value="Genomic_DNA"/>
</dbReference>